<dbReference type="EMBL" id="QKWP01001481">
    <property type="protein sequence ID" value="RIB08657.1"/>
    <property type="molecule type" value="Genomic_DNA"/>
</dbReference>
<comment type="caution">
    <text evidence="2">The sequence shown here is derived from an EMBL/GenBank/DDBJ whole genome shotgun (WGS) entry which is preliminary data.</text>
</comment>
<dbReference type="AlphaFoldDB" id="A0A397UHU5"/>
<evidence type="ECO:0000313" key="3">
    <source>
        <dbReference type="Proteomes" id="UP000266673"/>
    </source>
</evidence>
<protein>
    <submittedName>
        <fullName evidence="2">Uncharacterized protein</fullName>
    </submittedName>
</protein>
<feature type="region of interest" description="Disordered" evidence="1">
    <location>
        <begin position="50"/>
        <end position="124"/>
    </location>
</feature>
<gene>
    <name evidence="2" type="ORF">C2G38_2211123</name>
</gene>
<sequence length="579" mass="66302">MAKILKCPGCDRVIKTGKTRDLNKHMNLNGNLRKGQCQPALLIMQNVGNVTPEQNTPQTENVTPEQNPPATPEDDLISFDENPPTLQPREASAPAVDPRIRESEMSQRLKAQHPRYSASSSSKQNSMSYQDKTILIHKNIANGFEFYDGKRKWYGVKEDFCALHNKYHFIKANNGETIIEAYKRINDESEAIAKKTNGRIDMRKSGNYTLTTIKFFKETTLAPQKSEKISEQESAWIDLATTGALIFAERYEGEANQYDVNSMYIFEMIKKDASWPIAPGKFYTINSSFIEKWSKFPYGIYKATIEGNPPKKSLQYTRYLRYNPHGIYTHYDLEYARKNGLKVTLMNISPNALIYERNVRITGKDMFGEWGNILYKIKKEGGIEGKVSKSLLVSLWGALCEQRNGQNYGLHPRIKPFLLASARKRISEIVKPLGDQVKRIHTDGFIIAGKVELKTGIEMGVLKFEKNGVCVVKNCISITWKPSYPEIPNLIIFKENELCSTNSLPDFEKIQQDKKQNTILDTEYPASQTAKRKLSKKSNINLPNEIIIEIFQHLRTQNKRLCCNNELLFPVLYVNKRWN</sequence>
<dbReference type="Proteomes" id="UP000266673">
    <property type="component" value="Unassembled WGS sequence"/>
</dbReference>
<evidence type="ECO:0000256" key="1">
    <source>
        <dbReference type="SAM" id="MobiDB-lite"/>
    </source>
</evidence>
<name>A0A397UHU5_9GLOM</name>
<keyword evidence="3" id="KW-1185">Reference proteome</keyword>
<organism evidence="2 3">
    <name type="scientific">Gigaspora rosea</name>
    <dbReference type="NCBI Taxonomy" id="44941"/>
    <lineage>
        <taxon>Eukaryota</taxon>
        <taxon>Fungi</taxon>
        <taxon>Fungi incertae sedis</taxon>
        <taxon>Mucoromycota</taxon>
        <taxon>Glomeromycotina</taxon>
        <taxon>Glomeromycetes</taxon>
        <taxon>Diversisporales</taxon>
        <taxon>Gigasporaceae</taxon>
        <taxon>Gigaspora</taxon>
    </lineage>
</organism>
<accession>A0A397UHU5</accession>
<dbReference type="InterPro" id="IPR043502">
    <property type="entry name" value="DNA/RNA_pol_sf"/>
</dbReference>
<feature type="compositionally biased region" description="Polar residues" evidence="1">
    <location>
        <begin position="50"/>
        <end position="65"/>
    </location>
</feature>
<feature type="compositionally biased region" description="Basic and acidic residues" evidence="1">
    <location>
        <begin position="98"/>
        <end position="107"/>
    </location>
</feature>
<dbReference type="SUPFAM" id="SSF56672">
    <property type="entry name" value="DNA/RNA polymerases"/>
    <property type="match status" value="1"/>
</dbReference>
<evidence type="ECO:0000313" key="2">
    <source>
        <dbReference type="EMBL" id="RIB08657.1"/>
    </source>
</evidence>
<dbReference type="OrthoDB" id="2380459at2759"/>
<proteinExistence type="predicted"/>
<reference evidence="2 3" key="1">
    <citation type="submission" date="2018-06" db="EMBL/GenBank/DDBJ databases">
        <title>Comparative genomics reveals the genomic features of Rhizophagus irregularis, R. cerebriforme, R. diaphanum and Gigaspora rosea, and their symbiotic lifestyle signature.</title>
        <authorList>
            <person name="Morin E."/>
            <person name="San Clemente H."/>
            <person name="Chen E.C.H."/>
            <person name="De La Providencia I."/>
            <person name="Hainaut M."/>
            <person name="Kuo A."/>
            <person name="Kohler A."/>
            <person name="Murat C."/>
            <person name="Tang N."/>
            <person name="Roy S."/>
            <person name="Loubradou J."/>
            <person name="Henrissat B."/>
            <person name="Grigoriev I.V."/>
            <person name="Corradi N."/>
            <person name="Roux C."/>
            <person name="Martin F.M."/>
        </authorList>
    </citation>
    <scope>NUCLEOTIDE SEQUENCE [LARGE SCALE GENOMIC DNA]</scope>
    <source>
        <strain evidence="2 3">DAOM 194757</strain>
    </source>
</reference>